<dbReference type="InterPro" id="IPR036872">
    <property type="entry name" value="CH_dom_sf"/>
</dbReference>
<name>A0AAD9JR70_9ANNE</name>
<protein>
    <recommendedName>
        <fullName evidence="4">Calponin-homology (CH) domain-containing protein</fullName>
    </recommendedName>
</protein>
<dbReference type="AlphaFoldDB" id="A0AAD9JR70"/>
<feature type="repeat" description="ANK" evidence="3">
    <location>
        <begin position="718"/>
        <end position="750"/>
    </location>
</feature>
<keyword evidence="2 3" id="KW-0040">ANK repeat</keyword>
<evidence type="ECO:0000256" key="1">
    <source>
        <dbReference type="ARBA" id="ARBA00022737"/>
    </source>
</evidence>
<proteinExistence type="predicted"/>
<evidence type="ECO:0000256" key="2">
    <source>
        <dbReference type="ARBA" id="ARBA00023043"/>
    </source>
</evidence>
<dbReference type="Gene3D" id="1.25.40.20">
    <property type="entry name" value="Ankyrin repeat-containing domain"/>
    <property type="match status" value="3"/>
</dbReference>
<keyword evidence="1" id="KW-0677">Repeat</keyword>
<organism evidence="5 6">
    <name type="scientific">Paralvinella palmiformis</name>
    <dbReference type="NCBI Taxonomy" id="53620"/>
    <lineage>
        <taxon>Eukaryota</taxon>
        <taxon>Metazoa</taxon>
        <taxon>Spiralia</taxon>
        <taxon>Lophotrochozoa</taxon>
        <taxon>Annelida</taxon>
        <taxon>Polychaeta</taxon>
        <taxon>Sedentaria</taxon>
        <taxon>Canalipalpata</taxon>
        <taxon>Terebellida</taxon>
        <taxon>Terebelliformia</taxon>
        <taxon>Alvinellidae</taxon>
        <taxon>Paralvinella</taxon>
    </lineage>
</organism>
<feature type="repeat" description="ANK" evidence="3">
    <location>
        <begin position="936"/>
        <end position="968"/>
    </location>
</feature>
<evidence type="ECO:0000256" key="3">
    <source>
        <dbReference type="PROSITE-ProRule" id="PRU00023"/>
    </source>
</evidence>
<reference evidence="5" key="1">
    <citation type="journal article" date="2023" name="Mol. Biol. Evol.">
        <title>Third-Generation Sequencing Reveals the Adaptive Role of the Epigenome in Three Deep-Sea Polychaetes.</title>
        <authorList>
            <person name="Perez M."/>
            <person name="Aroh O."/>
            <person name="Sun Y."/>
            <person name="Lan Y."/>
            <person name="Juniper S.K."/>
            <person name="Young C.R."/>
            <person name="Angers B."/>
            <person name="Qian P.Y."/>
        </authorList>
    </citation>
    <scope>NUCLEOTIDE SEQUENCE</scope>
    <source>
        <strain evidence="5">P08H-3</strain>
    </source>
</reference>
<feature type="repeat" description="ANK" evidence="3">
    <location>
        <begin position="902"/>
        <end position="935"/>
    </location>
</feature>
<comment type="caution">
    <text evidence="5">The sequence shown here is derived from an EMBL/GenBank/DDBJ whole genome shotgun (WGS) entry which is preliminary data.</text>
</comment>
<dbReference type="SUPFAM" id="SSF48403">
    <property type="entry name" value="Ankyrin repeat"/>
    <property type="match status" value="1"/>
</dbReference>
<dbReference type="Pfam" id="PF00307">
    <property type="entry name" value="CH"/>
    <property type="match status" value="1"/>
</dbReference>
<accession>A0AAD9JR70</accession>
<dbReference type="PRINTS" id="PR01415">
    <property type="entry name" value="ANKYRIN"/>
</dbReference>
<gene>
    <name evidence="5" type="ORF">LSH36_192g03020</name>
</gene>
<dbReference type="SMART" id="SM00248">
    <property type="entry name" value="ANK"/>
    <property type="match status" value="9"/>
</dbReference>
<evidence type="ECO:0000313" key="6">
    <source>
        <dbReference type="Proteomes" id="UP001208570"/>
    </source>
</evidence>
<dbReference type="InterPro" id="IPR036770">
    <property type="entry name" value="Ankyrin_rpt-contain_sf"/>
</dbReference>
<dbReference type="PANTHER" id="PTHR24126">
    <property type="entry name" value="ANKYRIN REPEAT, PH AND SEC7 DOMAIN CONTAINING PROTEIN SECG-RELATED"/>
    <property type="match status" value="1"/>
</dbReference>
<evidence type="ECO:0000313" key="5">
    <source>
        <dbReference type="EMBL" id="KAK2157416.1"/>
    </source>
</evidence>
<feature type="domain" description="Calponin-homology (CH)" evidence="4">
    <location>
        <begin position="214"/>
        <end position="312"/>
    </location>
</feature>
<dbReference type="PROSITE" id="PS50297">
    <property type="entry name" value="ANK_REP_REGION"/>
    <property type="match status" value="3"/>
</dbReference>
<dbReference type="Gene3D" id="1.10.418.10">
    <property type="entry name" value="Calponin-like domain"/>
    <property type="match status" value="2"/>
</dbReference>
<dbReference type="Pfam" id="PF12796">
    <property type="entry name" value="Ank_2"/>
    <property type="match status" value="2"/>
</dbReference>
<sequence length="1070" mass="122586">MSLKTRIHGLTAWVNFRLRPYNQLMNNVTMDILTGTNLKYLLLSLTGKELKRLESCDGLTQNQKITRVEWVVDELKKCNILPDDVFVDCRMFAMRSAEQIFKLLWRLVCHDIIFVWERADYLMSDDDQVLTEVPFKWVPEPPPVKKKKVKTKKSLLSGFGASAIITEKINEEEEEETDTSGGYDPFPKSEYMKKFKPKYQPDSGHDSKKNIPTPEECILEMVNKQLQMTYEGRRLNVTTNDDLVDSRVLCALLNSFVPNTFTTEVFLNDRWTINMVIRTAEKMFYLSSPFDSEDLVEADKMSVCSFLCAFFMIAFKFRQIRAVVNWNVSTSSVPVLNVIANDKDSIFQYQEHLKRVVRDSRTELDMLPENVTDVLDMERSQHLQHDINEINQAMRHLGMKFDIDFCYQWVDHVKDTVKQLHNSIRQKMKQRFDAVSVPRNITISDFCLSLAINLTLTNGYGFYKASSKETVSEERRIIVRNKDTGEFVDDFTGRYKRDTVRRLLHLPTRDVVELYPEKYKKYEIYVESLSRNKSLRPNYVFLYQVFPGSPVTWQKIFFKAIKDNEVEMVQRYVTFFRNNSNFINCKEKQTGNSPLHWACRLGHYEIVEFLLESGANFDQKNNFKQTPLFCACEGLHRDVAHLIIEWGCDVHVRGPKNLTAFETIKNTEFKEFLIEAYQYYSTNIPKLMEGDTDLLQEMITQHMSGVRMFNSLRSRCINGSTLLHTAAYFGSIASIKDLMRLGLDIDLLDYKGATALHRARDVETILVLMEMGASPSVEDSEGNTPLHVKCYGETGYPTEMDAIAILLASGAKMTVRNNRSLMPIHCCAMQGRVDATEMLLEADKSESILQALKEETGAKPPSVVHLAIANDCIDCSEWLISKGFVFKDGEQDSLIQKILSEQIKLPLHYAAAMSGNTDVLETLIAYGADVDAVNDDGATGLFYACQSNNQFAASVLISYGANVRIKNLQGLTAFDFILDYDEWIECGYFSDEIRARLKAYSLKHARDLIRAISKKVKAPRRPWPLARHSAQNSATRNQSQLLQSINQFSDGVTSLFMLPPIRGQQGALSY</sequence>
<dbReference type="PROSITE" id="PS50088">
    <property type="entry name" value="ANK_REPEAT"/>
    <property type="match status" value="4"/>
</dbReference>
<dbReference type="SUPFAM" id="SSF47576">
    <property type="entry name" value="Calponin-homology domain, CH-domain"/>
    <property type="match status" value="1"/>
</dbReference>
<feature type="repeat" description="ANK" evidence="3">
    <location>
        <begin position="590"/>
        <end position="622"/>
    </location>
</feature>
<evidence type="ECO:0000259" key="4">
    <source>
        <dbReference type="Pfam" id="PF00307"/>
    </source>
</evidence>
<keyword evidence="6" id="KW-1185">Reference proteome</keyword>
<dbReference type="EMBL" id="JAODUP010000192">
    <property type="protein sequence ID" value="KAK2157416.1"/>
    <property type="molecule type" value="Genomic_DNA"/>
</dbReference>
<dbReference type="Proteomes" id="UP001208570">
    <property type="component" value="Unassembled WGS sequence"/>
</dbReference>
<dbReference type="InterPro" id="IPR001715">
    <property type="entry name" value="CH_dom"/>
</dbReference>
<dbReference type="InterPro" id="IPR002110">
    <property type="entry name" value="Ankyrin_rpt"/>
</dbReference>